<dbReference type="Gene3D" id="1.10.8.60">
    <property type="match status" value="1"/>
</dbReference>
<dbReference type="AlphaFoldDB" id="A0A2N8ZBZ1"/>
<evidence type="ECO:0000256" key="6">
    <source>
        <dbReference type="ARBA" id="ARBA00022932"/>
    </source>
</evidence>
<name>A0A2N8ZBZ1_9VIBR</name>
<dbReference type="Proteomes" id="UP000235828">
    <property type="component" value="Chromosome A"/>
</dbReference>
<dbReference type="Gene3D" id="1.20.272.10">
    <property type="match status" value="1"/>
</dbReference>
<dbReference type="GO" id="GO:0003887">
    <property type="term" value="F:DNA-directed DNA polymerase activity"/>
    <property type="evidence" value="ECO:0007669"/>
    <property type="project" value="UniProtKB-UniRule"/>
</dbReference>
<dbReference type="PANTHER" id="PTHR34388">
    <property type="entry name" value="DNA POLYMERASE III SUBUNIT DELTA"/>
    <property type="match status" value="1"/>
</dbReference>
<evidence type="ECO:0000256" key="2">
    <source>
        <dbReference type="ARBA" id="ARBA00017703"/>
    </source>
</evidence>
<keyword evidence="4 12" id="KW-0548">Nucleotidyltransferase</keyword>
<dbReference type="RefSeq" id="WP_102522079.1">
    <property type="nucleotide sequence ID" value="NZ_LT960611.1"/>
</dbReference>
<protein>
    <recommendedName>
        <fullName evidence="2 9">DNA polymerase III subunit delta</fullName>
        <ecNumber evidence="1 9">2.7.7.7</ecNumber>
    </recommendedName>
</protein>
<dbReference type="OrthoDB" id="9770982at2"/>
<dbReference type="InterPro" id="IPR032780">
    <property type="entry name" value="DNA_pol3_delt_C"/>
</dbReference>
<evidence type="ECO:0000313" key="12">
    <source>
        <dbReference type="EMBL" id="SON49411.1"/>
    </source>
</evidence>
<dbReference type="GO" id="GO:0006261">
    <property type="term" value="P:DNA-templated DNA replication"/>
    <property type="evidence" value="ECO:0007669"/>
    <property type="project" value="TreeGrafter"/>
</dbReference>
<proteinExistence type="inferred from homology"/>
<comment type="similarity">
    <text evidence="7">Belongs to the DNA polymerase HolA subunit family.</text>
</comment>
<keyword evidence="6" id="KW-0239">DNA-directed DNA polymerase</keyword>
<evidence type="ECO:0000256" key="5">
    <source>
        <dbReference type="ARBA" id="ARBA00022705"/>
    </source>
</evidence>
<evidence type="ECO:0000313" key="13">
    <source>
        <dbReference type="Proteomes" id="UP000235828"/>
    </source>
</evidence>
<dbReference type="PANTHER" id="PTHR34388:SF1">
    <property type="entry name" value="DNA POLYMERASE III SUBUNIT DELTA"/>
    <property type="match status" value="1"/>
</dbReference>
<dbReference type="SUPFAM" id="SSF52540">
    <property type="entry name" value="P-loop containing nucleoside triphosphate hydrolases"/>
    <property type="match status" value="1"/>
</dbReference>
<keyword evidence="5" id="KW-0235">DNA replication</keyword>
<dbReference type="EC" id="2.7.7.7" evidence="1 9"/>
<keyword evidence="3 12" id="KW-0808">Transferase</keyword>
<evidence type="ECO:0000259" key="11">
    <source>
        <dbReference type="Pfam" id="PF14840"/>
    </source>
</evidence>
<evidence type="ECO:0000256" key="9">
    <source>
        <dbReference type="NCBIfam" id="TIGR01128"/>
    </source>
</evidence>
<evidence type="ECO:0000256" key="7">
    <source>
        <dbReference type="ARBA" id="ARBA00034754"/>
    </source>
</evidence>
<evidence type="ECO:0000256" key="1">
    <source>
        <dbReference type="ARBA" id="ARBA00012417"/>
    </source>
</evidence>
<keyword evidence="13" id="KW-1185">Reference proteome</keyword>
<dbReference type="EMBL" id="LT960611">
    <property type="protein sequence ID" value="SON49411.1"/>
    <property type="molecule type" value="Genomic_DNA"/>
</dbReference>
<dbReference type="CDD" id="cd18138">
    <property type="entry name" value="HLD_clamp_pol_III_delta"/>
    <property type="match status" value="1"/>
</dbReference>
<dbReference type="Pfam" id="PF14840">
    <property type="entry name" value="DNA_pol3_delt_C"/>
    <property type="match status" value="1"/>
</dbReference>
<reference evidence="12 13" key="1">
    <citation type="submission" date="2017-10" db="EMBL/GenBank/DDBJ databases">
        <authorList>
            <person name="Banno H."/>
            <person name="Chua N.-H."/>
        </authorList>
    </citation>
    <scope>NUCLEOTIDE SEQUENCE [LARGE SCALE GENOMIC DNA]</scope>
    <source>
        <strain evidence="12">Vibrio tapetis CECT4600</strain>
    </source>
</reference>
<dbReference type="InterPro" id="IPR005790">
    <property type="entry name" value="DNA_polIII_delta"/>
</dbReference>
<dbReference type="GO" id="GO:0003677">
    <property type="term" value="F:DNA binding"/>
    <property type="evidence" value="ECO:0007669"/>
    <property type="project" value="InterPro"/>
</dbReference>
<dbReference type="NCBIfam" id="TIGR01128">
    <property type="entry name" value="holA"/>
    <property type="match status" value="1"/>
</dbReference>
<organism evidence="12 13">
    <name type="scientific">Vibrio tapetis subsp. tapetis</name>
    <dbReference type="NCBI Taxonomy" id="1671868"/>
    <lineage>
        <taxon>Bacteria</taxon>
        <taxon>Pseudomonadati</taxon>
        <taxon>Pseudomonadota</taxon>
        <taxon>Gammaproteobacteria</taxon>
        <taxon>Vibrionales</taxon>
        <taxon>Vibrionaceae</taxon>
        <taxon>Vibrio</taxon>
    </lineage>
</organism>
<gene>
    <name evidence="12" type="primary">holA</name>
    <name evidence="12" type="ORF">VTAP4600_A1432</name>
</gene>
<comment type="catalytic activity">
    <reaction evidence="8">
        <text>DNA(n) + a 2'-deoxyribonucleoside 5'-triphosphate = DNA(n+1) + diphosphate</text>
        <dbReference type="Rhea" id="RHEA:22508"/>
        <dbReference type="Rhea" id="RHEA-COMP:17339"/>
        <dbReference type="Rhea" id="RHEA-COMP:17340"/>
        <dbReference type="ChEBI" id="CHEBI:33019"/>
        <dbReference type="ChEBI" id="CHEBI:61560"/>
        <dbReference type="ChEBI" id="CHEBI:173112"/>
        <dbReference type="EC" id="2.7.7.7"/>
    </reaction>
</comment>
<dbReference type="InterPro" id="IPR027417">
    <property type="entry name" value="P-loop_NTPase"/>
</dbReference>
<dbReference type="InterPro" id="IPR008921">
    <property type="entry name" value="DNA_pol3_clamp-load_cplx_C"/>
</dbReference>
<feature type="domain" description="DNA polymerase III subunit delta C-terminal" evidence="11">
    <location>
        <begin position="213"/>
        <end position="331"/>
    </location>
</feature>
<sequence>MRIFADKLPEHLERQLFPVYLIIGSEPLLIHESRQAIQKKAEKSGFEEKHRFTLDAQLDWNQVYDCCQALSLFSARQIIELEVPESGLPAGAAKELTQLSSVLNPDILLIFIGQKITRQQESSKWFKSLAANAAIVNCLTPDINRLPQFVLQRCRALNLVADAQATQMLAQWHEGNLLALSQSLEKLALIYPDGQLTLVRVEEALSRHNHFTPFQWVDALLAGQSKRAQRILRQLESEGVEAIIMLRTIQKELLLLLEMHSEMTHQPISRIFETRRIWQNKRPLYNSAIGRLTPTKLAQLLSLITRAEIESKTSYGSVWPLLAQLSLECCAPDALIPS</sequence>
<dbReference type="InterPro" id="IPR010372">
    <property type="entry name" value="DNA_pol3_delta_N"/>
</dbReference>
<dbReference type="SUPFAM" id="SSF48019">
    <property type="entry name" value="post-AAA+ oligomerization domain-like"/>
    <property type="match status" value="1"/>
</dbReference>
<accession>A0A2N8ZBZ1</accession>
<evidence type="ECO:0000259" key="10">
    <source>
        <dbReference type="Pfam" id="PF06144"/>
    </source>
</evidence>
<dbReference type="Gene3D" id="3.40.50.300">
    <property type="entry name" value="P-loop containing nucleotide triphosphate hydrolases"/>
    <property type="match status" value="1"/>
</dbReference>
<dbReference type="GO" id="GO:0009360">
    <property type="term" value="C:DNA polymerase III complex"/>
    <property type="evidence" value="ECO:0007669"/>
    <property type="project" value="UniProtKB-UniRule"/>
</dbReference>
<dbReference type="Pfam" id="PF06144">
    <property type="entry name" value="DNA_pol3_delta"/>
    <property type="match status" value="1"/>
</dbReference>
<evidence type="ECO:0000256" key="4">
    <source>
        <dbReference type="ARBA" id="ARBA00022695"/>
    </source>
</evidence>
<evidence type="ECO:0000256" key="3">
    <source>
        <dbReference type="ARBA" id="ARBA00022679"/>
    </source>
</evidence>
<evidence type="ECO:0000256" key="8">
    <source>
        <dbReference type="ARBA" id="ARBA00049244"/>
    </source>
</evidence>
<feature type="domain" description="DNA polymerase III delta N-terminal" evidence="10">
    <location>
        <begin position="20"/>
        <end position="138"/>
    </location>
</feature>
<dbReference type="KEGG" id="vta:A1432"/>